<evidence type="ECO:0000256" key="3">
    <source>
        <dbReference type="ARBA" id="ARBA00022679"/>
    </source>
</evidence>
<feature type="domain" description="Protein kinase" evidence="16">
    <location>
        <begin position="502"/>
        <end position="780"/>
    </location>
</feature>
<dbReference type="InterPro" id="IPR017441">
    <property type="entry name" value="Protein_kinase_ATP_BS"/>
</dbReference>
<name>A0A3P6EW87_BRAOL</name>
<dbReference type="Gene3D" id="3.30.200.20">
    <property type="entry name" value="Phosphorylase Kinase, domain 1"/>
    <property type="match status" value="1"/>
</dbReference>
<dbReference type="Gene3D" id="2.60.120.430">
    <property type="entry name" value="Galactose-binding lectin"/>
    <property type="match status" value="2"/>
</dbReference>
<feature type="region of interest" description="Disordered" evidence="13">
    <location>
        <begin position="802"/>
        <end position="821"/>
    </location>
</feature>
<dbReference type="InterPro" id="IPR011009">
    <property type="entry name" value="Kinase-like_dom_sf"/>
</dbReference>
<evidence type="ECO:0000256" key="2">
    <source>
        <dbReference type="ARBA" id="ARBA00022527"/>
    </source>
</evidence>
<keyword evidence="9 14" id="KW-1133">Transmembrane helix</keyword>
<sequence length="821" mass="92095">MIFDFLFVFSVFVSATCRGEGATAAYKPNDVLLINCGATSDTNDTDNRTWRADEYYEVDLLPWNSENLSFAANASYQEDVAASHVPLMEARIFRSYFTYKFPVHPGWKFLRLYFYPTQYGSHFNANGSFFSVSVNSFTLLKNFSAYLTVTTSKPESKYLIKEFIVPVFETLSLSFAPSPNSLAFVNGVEIVSMPDGFYTKGGYDGEITSLSSTITTVDEATALETLYRLNVGGHMVSAVNDTGMFRRWLPDDDFFISEDSATKQILPDVKMDYTSSNPPYVAPEDVHKTYRTMGNSQNPQLNLRFNLTWLFKVDAGFTYLVRLHFCETLREVNEPDQRIFTIFIGNQIAKLEMNVISFTASPTPIYLDFSVYVGPENGLRPDLRLDLHPFKEVPPKSHDAILNGLEILKLNNLDSNPGPNSNVVTSGGESNVANSTRRKRIVTITLIAVGSVVLVVSVIVFLIFLVRQINRRKKKNRQNNSVAMFKVLLKHYTYAEVKKITKSFSHTIGKGGFGTVYGGNLCNGPKVAVKVLKDSMGNGEDFINEVASMSQTSHVNIVSLLGFCYEGSKRAIVYEFLENGSLDQFISREKPLTLDVKTLYGISLGVARGLEYLHYGCKTRIVHFDIKPQNILLDGNLCPKVSDFGLAKLCETRESIVSLMDTRGTIGYIAPEVFSRMYGGVSHKSDVYSYGMLVLEMFGARSKKIVETNTDSNATSAYFPDWIYEDLENRQQTWILGDEITTEENEIARKMILVSLWCIQPCPMDRPPMNRVVEMIEGSLDALEIPPKPSMHISRGFVPDQSSSLPSFSHGYEAEEKNSNL</sequence>
<dbReference type="PANTHER" id="PTHR27009">
    <property type="entry name" value="RUST RESISTANCE KINASE LR10-RELATED"/>
    <property type="match status" value="1"/>
</dbReference>
<evidence type="ECO:0000256" key="1">
    <source>
        <dbReference type="ARBA" id="ARBA00004479"/>
    </source>
</evidence>
<evidence type="ECO:0000256" key="13">
    <source>
        <dbReference type="SAM" id="MobiDB-lite"/>
    </source>
</evidence>
<dbReference type="Pfam" id="PF12819">
    <property type="entry name" value="Malectin_like"/>
    <property type="match status" value="1"/>
</dbReference>
<accession>A0A3P6EW87</accession>
<dbReference type="InterPro" id="IPR008271">
    <property type="entry name" value="Ser/Thr_kinase_AS"/>
</dbReference>
<feature type="compositionally biased region" description="Basic and acidic residues" evidence="13">
    <location>
        <begin position="812"/>
        <end position="821"/>
    </location>
</feature>
<dbReference type="Gene3D" id="1.10.510.10">
    <property type="entry name" value="Transferase(Phosphotransferase) domain 1"/>
    <property type="match status" value="1"/>
</dbReference>
<dbReference type="InterPro" id="IPR024788">
    <property type="entry name" value="Malectin-like_Carb-bd_dom"/>
</dbReference>
<keyword evidence="6 12" id="KW-0547">Nucleotide-binding</keyword>
<dbReference type="GO" id="GO:0005524">
    <property type="term" value="F:ATP binding"/>
    <property type="evidence" value="ECO:0007669"/>
    <property type="project" value="UniProtKB-UniRule"/>
</dbReference>
<feature type="binding site" evidence="12">
    <location>
        <position position="530"/>
    </location>
    <ligand>
        <name>ATP</name>
        <dbReference type="ChEBI" id="CHEBI:30616"/>
    </ligand>
</feature>
<dbReference type="FunFam" id="2.60.120.430:FF:000007">
    <property type="entry name" value="FERONIA receptor-like kinase"/>
    <property type="match status" value="1"/>
</dbReference>
<dbReference type="AlphaFoldDB" id="A0A3P6EW87"/>
<evidence type="ECO:0000256" key="7">
    <source>
        <dbReference type="ARBA" id="ARBA00022777"/>
    </source>
</evidence>
<keyword evidence="10 14" id="KW-0472">Membrane</keyword>
<dbReference type="InterPro" id="IPR001245">
    <property type="entry name" value="Ser-Thr/Tyr_kinase_cat_dom"/>
</dbReference>
<evidence type="ECO:0000256" key="12">
    <source>
        <dbReference type="PROSITE-ProRule" id="PRU10141"/>
    </source>
</evidence>
<dbReference type="Pfam" id="PF07714">
    <property type="entry name" value="PK_Tyr_Ser-Thr"/>
    <property type="match status" value="1"/>
</dbReference>
<dbReference type="FunFam" id="1.10.510.10:FF:000590">
    <property type="entry name" value="PR5-like receptor kinase"/>
    <property type="match status" value="1"/>
</dbReference>
<protein>
    <recommendedName>
        <fullName evidence="16">Protein kinase domain-containing protein</fullName>
    </recommendedName>
</protein>
<evidence type="ECO:0000256" key="15">
    <source>
        <dbReference type="SAM" id="SignalP"/>
    </source>
</evidence>
<comment type="subcellular location">
    <subcellularLocation>
        <location evidence="1">Membrane</location>
        <topology evidence="1">Single-pass type I membrane protein</topology>
    </subcellularLocation>
</comment>
<evidence type="ECO:0000313" key="17">
    <source>
        <dbReference type="EMBL" id="VDD39154.1"/>
    </source>
</evidence>
<reference evidence="17" key="1">
    <citation type="submission" date="2018-11" db="EMBL/GenBank/DDBJ databases">
        <authorList>
            <consortium name="Genoscope - CEA"/>
            <person name="William W."/>
        </authorList>
    </citation>
    <scope>NUCLEOTIDE SEQUENCE</scope>
</reference>
<evidence type="ECO:0000256" key="11">
    <source>
        <dbReference type="ARBA" id="ARBA00023180"/>
    </source>
</evidence>
<proteinExistence type="predicted"/>
<evidence type="ECO:0000256" key="10">
    <source>
        <dbReference type="ARBA" id="ARBA00023136"/>
    </source>
</evidence>
<feature type="chain" id="PRO_5018001453" description="Protein kinase domain-containing protein" evidence="15">
    <location>
        <begin position="16"/>
        <end position="821"/>
    </location>
</feature>
<gene>
    <name evidence="17" type="ORF">BOLC7T44714H</name>
</gene>
<evidence type="ECO:0000256" key="8">
    <source>
        <dbReference type="ARBA" id="ARBA00022840"/>
    </source>
</evidence>
<evidence type="ECO:0000256" key="9">
    <source>
        <dbReference type="ARBA" id="ARBA00022989"/>
    </source>
</evidence>
<keyword evidence="11" id="KW-0325">Glycoprotein</keyword>
<keyword evidence="8 12" id="KW-0067">ATP-binding</keyword>
<dbReference type="SMART" id="SM00220">
    <property type="entry name" value="S_TKc"/>
    <property type="match status" value="1"/>
</dbReference>
<dbReference type="FunFam" id="3.30.200.20:FF:000644">
    <property type="entry name" value="Suppressor of npr1-1 constitutive 4"/>
    <property type="match status" value="1"/>
</dbReference>
<keyword evidence="3" id="KW-0808">Transferase</keyword>
<keyword evidence="4 14" id="KW-0812">Transmembrane</keyword>
<dbReference type="FunFam" id="2.60.120.430:FF:000003">
    <property type="entry name" value="FERONIA receptor-like kinase"/>
    <property type="match status" value="1"/>
</dbReference>
<organism evidence="17">
    <name type="scientific">Brassica oleracea</name>
    <name type="common">Wild cabbage</name>
    <dbReference type="NCBI Taxonomy" id="3712"/>
    <lineage>
        <taxon>Eukaryota</taxon>
        <taxon>Viridiplantae</taxon>
        <taxon>Streptophyta</taxon>
        <taxon>Embryophyta</taxon>
        <taxon>Tracheophyta</taxon>
        <taxon>Spermatophyta</taxon>
        <taxon>Magnoliopsida</taxon>
        <taxon>eudicotyledons</taxon>
        <taxon>Gunneridae</taxon>
        <taxon>Pentapetalae</taxon>
        <taxon>rosids</taxon>
        <taxon>malvids</taxon>
        <taxon>Brassicales</taxon>
        <taxon>Brassicaceae</taxon>
        <taxon>Brassiceae</taxon>
        <taxon>Brassica</taxon>
    </lineage>
</organism>
<keyword evidence="2" id="KW-0723">Serine/threonine-protein kinase</keyword>
<evidence type="ECO:0000256" key="4">
    <source>
        <dbReference type="ARBA" id="ARBA00022692"/>
    </source>
</evidence>
<dbReference type="PROSITE" id="PS00107">
    <property type="entry name" value="PROTEIN_KINASE_ATP"/>
    <property type="match status" value="1"/>
</dbReference>
<keyword evidence="5 15" id="KW-0732">Signal</keyword>
<evidence type="ECO:0000256" key="5">
    <source>
        <dbReference type="ARBA" id="ARBA00022729"/>
    </source>
</evidence>
<dbReference type="PROSITE" id="PS00108">
    <property type="entry name" value="PROTEIN_KINASE_ST"/>
    <property type="match status" value="1"/>
</dbReference>
<dbReference type="EMBL" id="LR031876">
    <property type="protein sequence ID" value="VDD39154.1"/>
    <property type="molecule type" value="Genomic_DNA"/>
</dbReference>
<dbReference type="PROSITE" id="PS50011">
    <property type="entry name" value="PROTEIN_KINASE_DOM"/>
    <property type="match status" value="1"/>
</dbReference>
<feature type="signal peptide" evidence="15">
    <location>
        <begin position="1"/>
        <end position="15"/>
    </location>
</feature>
<dbReference type="InterPro" id="IPR045874">
    <property type="entry name" value="LRK10/LRL21-25-like"/>
</dbReference>
<dbReference type="SUPFAM" id="SSF56112">
    <property type="entry name" value="Protein kinase-like (PK-like)"/>
    <property type="match status" value="1"/>
</dbReference>
<evidence type="ECO:0000259" key="16">
    <source>
        <dbReference type="PROSITE" id="PS50011"/>
    </source>
</evidence>
<evidence type="ECO:0000256" key="14">
    <source>
        <dbReference type="SAM" id="Phobius"/>
    </source>
</evidence>
<feature type="transmembrane region" description="Helical" evidence="14">
    <location>
        <begin position="441"/>
        <end position="466"/>
    </location>
</feature>
<dbReference type="InterPro" id="IPR000719">
    <property type="entry name" value="Prot_kinase_dom"/>
</dbReference>
<dbReference type="GO" id="GO:0016020">
    <property type="term" value="C:membrane"/>
    <property type="evidence" value="ECO:0007669"/>
    <property type="project" value="UniProtKB-SubCell"/>
</dbReference>
<dbReference type="GO" id="GO:0004674">
    <property type="term" value="F:protein serine/threonine kinase activity"/>
    <property type="evidence" value="ECO:0007669"/>
    <property type="project" value="UniProtKB-KW"/>
</dbReference>
<evidence type="ECO:0000256" key="6">
    <source>
        <dbReference type="ARBA" id="ARBA00022741"/>
    </source>
</evidence>
<keyword evidence="7" id="KW-0418">Kinase</keyword>